<keyword evidence="2" id="KW-1185">Reference proteome</keyword>
<dbReference type="Proteomes" id="UP001250791">
    <property type="component" value="Unassembled WGS sequence"/>
</dbReference>
<reference evidence="1 2" key="1">
    <citation type="submission" date="2023-07" db="EMBL/GenBank/DDBJ databases">
        <title>Sorghum-associated microbial communities from plants grown in Nebraska, USA.</title>
        <authorList>
            <person name="Schachtman D."/>
        </authorList>
    </citation>
    <scope>NUCLEOTIDE SEQUENCE [LARGE SCALE GENOMIC DNA]</scope>
    <source>
        <strain evidence="1 2">3199</strain>
    </source>
</reference>
<gene>
    <name evidence="1" type="ORF">J2W52_001361</name>
</gene>
<evidence type="ECO:0000313" key="2">
    <source>
        <dbReference type="Proteomes" id="UP001250791"/>
    </source>
</evidence>
<sequence>MPASWAATARIKRKKMLIPLYTPRHFRGLSTWHISGWRIKAYGISAHASEKDQFLQPELITAARSFVEANLSRMEVTPHYSAGFVVLHHGSSAKTLLTQWWVNECVCMQFAAQSDYSGQPSFSFTKSDLMACAHELVAIGFERRAWISTVMSGRPMEAYLESWLPHGLY</sequence>
<evidence type="ECO:0000313" key="1">
    <source>
        <dbReference type="EMBL" id="MDR6899773.1"/>
    </source>
</evidence>
<dbReference type="RefSeq" id="WP_146746691.1">
    <property type="nucleotide sequence ID" value="NZ_JAVDUP010000001.1"/>
</dbReference>
<protein>
    <submittedName>
        <fullName evidence="1">Uncharacterized protein</fullName>
    </submittedName>
</protein>
<organism evidence="1 2">
    <name type="scientific">Rhizobium miluonense</name>
    <dbReference type="NCBI Taxonomy" id="411945"/>
    <lineage>
        <taxon>Bacteria</taxon>
        <taxon>Pseudomonadati</taxon>
        <taxon>Pseudomonadota</taxon>
        <taxon>Alphaproteobacteria</taxon>
        <taxon>Hyphomicrobiales</taxon>
        <taxon>Rhizobiaceae</taxon>
        <taxon>Rhizobium/Agrobacterium group</taxon>
        <taxon>Rhizobium</taxon>
    </lineage>
</organism>
<comment type="caution">
    <text evidence="1">The sequence shown here is derived from an EMBL/GenBank/DDBJ whole genome shotgun (WGS) entry which is preliminary data.</text>
</comment>
<accession>A0ABU1SMT6</accession>
<dbReference type="EMBL" id="JAVDUP010000001">
    <property type="protein sequence ID" value="MDR6899773.1"/>
    <property type="molecule type" value="Genomic_DNA"/>
</dbReference>
<proteinExistence type="predicted"/>
<name>A0ABU1SMT6_9HYPH</name>